<evidence type="ECO:0000313" key="1">
    <source>
        <dbReference type="EMBL" id="KAK8600599.1"/>
    </source>
</evidence>
<accession>A0ABR2GCG7</accession>
<name>A0ABR2GCG7_9ROSI</name>
<keyword evidence="2" id="KW-1185">Reference proteome</keyword>
<dbReference type="Proteomes" id="UP001472677">
    <property type="component" value="Unassembled WGS sequence"/>
</dbReference>
<evidence type="ECO:0000313" key="2">
    <source>
        <dbReference type="Proteomes" id="UP001472677"/>
    </source>
</evidence>
<dbReference type="EMBL" id="JBBPBM010000001">
    <property type="protein sequence ID" value="KAK8600599.1"/>
    <property type="molecule type" value="Genomic_DNA"/>
</dbReference>
<gene>
    <name evidence="1" type="ORF">V6N12_050452</name>
</gene>
<organism evidence="1 2">
    <name type="scientific">Hibiscus sabdariffa</name>
    <name type="common">roselle</name>
    <dbReference type="NCBI Taxonomy" id="183260"/>
    <lineage>
        <taxon>Eukaryota</taxon>
        <taxon>Viridiplantae</taxon>
        <taxon>Streptophyta</taxon>
        <taxon>Embryophyta</taxon>
        <taxon>Tracheophyta</taxon>
        <taxon>Spermatophyta</taxon>
        <taxon>Magnoliopsida</taxon>
        <taxon>eudicotyledons</taxon>
        <taxon>Gunneridae</taxon>
        <taxon>Pentapetalae</taxon>
        <taxon>rosids</taxon>
        <taxon>malvids</taxon>
        <taxon>Malvales</taxon>
        <taxon>Malvaceae</taxon>
        <taxon>Malvoideae</taxon>
        <taxon>Hibiscus</taxon>
    </lineage>
</organism>
<protein>
    <submittedName>
        <fullName evidence="1">Uncharacterized protein</fullName>
    </submittedName>
</protein>
<sequence length="139" mass="16039">MKKGRPNNSNQKHVKKTMTSCFIIKDVEDQTYLGLASPLGMRKTKPFRSCFFIRDAEDQIVSRSRFIVRDAKDQTSSDLASSSRMQKIKLLQIFLHHQGCGRSNPFRSCFLGLASSSGMRKIKPFKSYFIVRDEKIKHF</sequence>
<proteinExistence type="predicted"/>
<comment type="caution">
    <text evidence="1">The sequence shown here is derived from an EMBL/GenBank/DDBJ whole genome shotgun (WGS) entry which is preliminary data.</text>
</comment>
<reference evidence="1 2" key="1">
    <citation type="journal article" date="2024" name="G3 (Bethesda)">
        <title>Genome assembly of Hibiscus sabdariffa L. provides insights into metabolisms of medicinal natural products.</title>
        <authorList>
            <person name="Kim T."/>
        </authorList>
    </citation>
    <scope>NUCLEOTIDE SEQUENCE [LARGE SCALE GENOMIC DNA]</scope>
    <source>
        <strain evidence="1">TK-2024</strain>
        <tissue evidence="1">Old leaves</tissue>
    </source>
</reference>